<evidence type="ECO:0000259" key="5">
    <source>
        <dbReference type="SMART" id="SM00477"/>
    </source>
</evidence>
<organism evidence="7 8">
    <name type="scientific">Niastella yeongjuensis</name>
    <dbReference type="NCBI Taxonomy" id="354355"/>
    <lineage>
        <taxon>Bacteria</taxon>
        <taxon>Pseudomonadati</taxon>
        <taxon>Bacteroidota</taxon>
        <taxon>Chitinophagia</taxon>
        <taxon>Chitinophagales</taxon>
        <taxon>Chitinophagaceae</taxon>
        <taxon>Niastella</taxon>
    </lineage>
</organism>
<dbReference type="SMART" id="SM00892">
    <property type="entry name" value="Endonuclease_NS"/>
    <property type="match status" value="1"/>
</dbReference>
<keyword evidence="2" id="KW-0479">Metal-binding</keyword>
<evidence type="ECO:0000313" key="7">
    <source>
        <dbReference type="EMBL" id="OQP54305.1"/>
    </source>
</evidence>
<dbReference type="OrthoDB" id="9811262at2"/>
<feature type="binding site" evidence="2">
    <location>
        <position position="328"/>
    </location>
    <ligand>
        <name>Mg(2+)</name>
        <dbReference type="ChEBI" id="CHEBI:18420"/>
        <note>catalytic</note>
    </ligand>
</feature>
<evidence type="ECO:0000256" key="2">
    <source>
        <dbReference type="PIRSR" id="PIRSR640255-2"/>
    </source>
</evidence>
<gene>
    <name evidence="7" type="ORF">A4H97_22735</name>
</gene>
<dbReference type="EMBL" id="LVXG01000004">
    <property type="protein sequence ID" value="OQP54305.1"/>
    <property type="molecule type" value="Genomic_DNA"/>
</dbReference>
<comment type="caution">
    <text evidence="7">The sequence shown here is derived from an EMBL/GenBank/DDBJ whole genome shotgun (WGS) entry which is preliminary data.</text>
</comment>
<proteinExistence type="predicted"/>
<evidence type="ECO:0000259" key="6">
    <source>
        <dbReference type="SMART" id="SM00892"/>
    </source>
</evidence>
<dbReference type="InterPro" id="IPR001604">
    <property type="entry name" value="Endo_G_ENPP1-like_dom"/>
</dbReference>
<dbReference type="PROSITE" id="PS51257">
    <property type="entry name" value="PROKAR_LIPOPROTEIN"/>
    <property type="match status" value="1"/>
</dbReference>
<feature type="domain" description="ENPP1-3/EXOG-like endonuclease/phosphodiesterase" evidence="5">
    <location>
        <begin position="235"/>
        <end position="444"/>
    </location>
</feature>
<keyword evidence="4" id="KW-0732">Signal</keyword>
<dbReference type="RefSeq" id="WP_081197611.1">
    <property type="nucleotide sequence ID" value="NZ_FOCZ01000011.1"/>
</dbReference>
<keyword evidence="8" id="KW-1185">Reference proteome</keyword>
<evidence type="ECO:0000313" key="8">
    <source>
        <dbReference type="Proteomes" id="UP000192610"/>
    </source>
</evidence>
<feature type="chain" id="PRO_5010740788" evidence="4">
    <location>
        <begin position="27"/>
        <end position="456"/>
    </location>
</feature>
<dbReference type="Proteomes" id="UP000192610">
    <property type="component" value="Unassembled WGS sequence"/>
</dbReference>
<dbReference type="GO" id="GO:0016787">
    <property type="term" value="F:hydrolase activity"/>
    <property type="evidence" value="ECO:0007669"/>
    <property type="project" value="InterPro"/>
</dbReference>
<protein>
    <submittedName>
        <fullName evidence="7">Endonuclease</fullName>
    </submittedName>
</protein>
<dbReference type="GO" id="GO:0004519">
    <property type="term" value="F:endonuclease activity"/>
    <property type="evidence" value="ECO:0007669"/>
    <property type="project" value="UniProtKB-KW"/>
</dbReference>
<evidence type="ECO:0000256" key="3">
    <source>
        <dbReference type="SAM" id="MobiDB-lite"/>
    </source>
</evidence>
<dbReference type="SUPFAM" id="SSF54060">
    <property type="entry name" value="His-Me finger endonucleases"/>
    <property type="match status" value="1"/>
</dbReference>
<reference evidence="8" key="1">
    <citation type="submission" date="2016-04" db="EMBL/GenBank/DDBJ databases">
        <authorList>
            <person name="Chen L."/>
            <person name="Zhuang W."/>
            <person name="Wang G."/>
        </authorList>
    </citation>
    <scope>NUCLEOTIDE SEQUENCE [LARGE SCALE GENOMIC DNA]</scope>
    <source>
        <strain evidence="8">17621</strain>
    </source>
</reference>
<dbReference type="InterPro" id="IPR040255">
    <property type="entry name" value="Non-specific_endonuclease"/>
</dbReference>
<dbReference type="InterPro" id="IPR020821">
    <property type="entry name" value="ENPP1-3/EXOG-like_nuc-like"/>
</dbReference>
<dbReference type="InterPro" id="IPR044925">
    <property type="entry name" value="His-Me_finger_sf"/>
</dbReference>
<dbReference type="PANTHER" id="PTHR13966">
    <property type="entry name" value="ENDONUCLEASE RELATED"/>
    <property type="match status" value="1"/>
</dbReference>
<dbReference type="SMART" id="SM00477">
    <property type="entry name" value="NUC"/>
    <property type="match status" value="1"/>
</dbReference>
<evidence type="ECO:0000256" key="1">
    <source>
        <dbReference type="PIRSR" id="PIRSR640255-1"/>
    </source>
</evidence>
<dbReference type="PANTHER" id="PTHR13966:SF5">
    <property type="entry name" value="ENDONUCLEASE G, MITOCHONDRIAL"/>
    <property type="match status" value="1"/>
</dbReference>
<feature type="domain" description="DNA/RNA non-specific endonuclease/pyrophosphatase/phosphodiesterase" evidence="6">
    <location>
        <begin position="234"/>
        <end position="444"/>
    </location>
</feature>
<dbReference type="STRING" id="354355.SAMN05660816_05165"/>
<feature type="signal peptide" evidence="4">
    <location>
        <begin position="1"/>
        <end position="26"/>
    </location>
</feature>
<evidence type="ECO:0000256" key="4">
    <source>
        <dbReference type="SAM" id="SignalP"/>
    </source>
</evidence>
<dbReference type="AlphaFoldDB" id="A0A1V9F7L4"/>
<keyword evidence="7" id="KW-0255">Endonuclease</keyword>
<sequence>MTKPNSIQLRLLTGVLMLSLLFTACKKELQPTTNNDPVPTVSPVTEATTLTEGFESGSKTAYAAANVTLSSGSWNFNDALIGNLSTDVKSGTQSARIRNSGSLTMNFDATGGATSVTIKHAKFGTDGNSTWELRASTNGGSTFTKVGSTITTSSTTLQTATFTVSYTGNVRFSIVKTDGSTNRINIDDITISNSSTGGGGGGGGSTPGDDDNMLLGNPSNATTSTSNYTNFLMVRTYYSLSYHRDRGTPNWVSWHIKSADLGSADRQDDFRADATLPSGWYQVQSTSYSGSGFDRGHNCPSADRTSTTTANSATFLMTNMIPQAPNNNQQTWANMENYIRTLITAGNEVYVIMGSYGTGGTGSNGTVNTIDGGHVTVPNHVWKVVVVMPSGNNDLSRITSSTRVIAVNTPNINTVNSDWKSYRTTVDAIESATGYDLLSNVSSSVQSAIEAKVDNL</sequence>
<feature type="active site" description="Proton acceptor" evidence="1">
    <location>
        <position position="297"/>
    </location>
</feature>
<dbReference type="InterPro" id="IPR044929">
    <property type="entry name" value="DNA/RNA_non-sp_Endonuclease_sf"/>
</dbReference>
<feature type="region of interest" description="Disordered" evidence="3">
    <location>
        <begin position="189"/>
        <end position="221"/>
    </location>
</feature>
<feature type="compositionally biased region" description="Gly residues" evidence="3">
    <location>
        <begin position="196"/>
        <end position="206"/>
    </location>
</feature>
<name>A0A1V9F7L4_9BACT</name>
<dbReference type="CDD" id="cd00091">
    <property type="entry name" value="NUC"/>
    <property type="match status" value="1"/>
</dbReference>
<dbReference type="Gene3D" id="3.40.570.10">
    <property type="entry name" value="Extracellular Endonuclease, subunit A"/>
    <property type="match status" value="1"/>
</dbReference>
<dbReference type="Pfam" id="PF01223">
    <property type="entry name" value="Endonuclease_NS"/>
    <property type="match status" value="1"/>
</dbReference>
<dbReference type="GO" id="GO:0046872">
    <property type="term" value="F:metal ion binding"/>
    <property type="evidence" value="ECO:0007669"/>
    <property type="project" value="UniProtKB-KW"/>
</dbReference>
<accession>A0A1V9F7L4</accession>
<keyword evidence="7" id="KW-0378">Hydrolase</keyword>
<dbReference type="GO" id="GO:0003676">
    <property type="term" value="F:nucleic acid binding"/>
    <property type="evidence" value="ECO:0007669"/>
    <property type="project" value="InterPro"/>
</dbReference>
<keyword evidence="7" id="KW-0540">Nuclease</keyword>